<keyword evidence="3" id="KW-1185">Reference proteome</keyword>
<sequence length="347" mass="38048">MLEIFASTPENMSLGDIGAFARRVEAMGYDGVFVSDAVHDGLLLAGQALASTTRLKVGTSVLIAFPRSPMNVALACWDLQGMSGGRFELGLGTQIKQNIEERYSSRWLPPAAGMREYLGALRAIFHSFRTGEPLNYVGEHYQFTRLQPFFNPGPIDAPDVPLMLGAVGPMMLKLVGSTADGIHTHPTNTSVRYLKEVIHPQIEKGIAERDPGLGKPLISASQFVATGPDASSVGDERERFRDMLAFLFSTPAYRPSLELFGWGDVGDALQQLTRENRWKEMPEIFTDEILDTFLVSADYAELPSAMVSRFNGLVDRVTLTVPTDSANDSDCARAIEKIRQEARSADS</sequence>
<feature type="domain" description="Luciferase-like" evidence="1">
    <location>
        <begin position="10"/>
        <end position="301"/>
    </location>
</feature>
<name>A0ABV1N8R2_9GAMM</name>
<dbReference type="SUPFAM" id="SSF51679">
    <property type="entry name" value="Bacterial luciferase-like"/>
    <property type="match status" value="1"/>
</dbReference>
<dbReference type="PANTHER" id="PTHR43244:SF2">
    <property type="entry name" value="CONSERVED HYPOTHETICAL ALANINE AND PROLINE-RICH PROTEIN"/>
    <property type="match status" value="1"/>
</dbReference>
<dbReference type="Pfam" id="PF00296">
    <property type="entry name" value="Bac_luciferase"/>
    <property type="match status" value="1"/>
</dbReference>
<keyword evidence="2" id="KW-0560">Oxidoreductase</keyword>
<comment type="caution">
    <text evidence="2">The sequence shown here is derived from an EMBL/GenBank/DDBJ whole genome shotgun (WGS) entry which is preliminary data.</text>
</comment>
<organism evidence="2 3">
    <name type="scientific">Halomonas pelophila</name>
    <dbReference type="NCBI Taxonomy" id="3151122"/>
    <lineage>
        <taxon>Bacteria</taxon>
        <taxon>Pseudomonadati</taxon>
        <taxon>Pseudomonadota</taxon>
        <taxon>Gammaproteobacteria</taxon>
        <taxon>Oceanospirillales</taxon>
        <taxon>Halomonadaceae</taxon>
        <taxon>Halomonas</taxon>
    </lineage>
</organism>
<proteinExistence type="predicted"/>
<dbReference type="GO" id="GO:0016491">
    <property type="term" value="F:oxidoreductase activity"/>
    <property type="evidence" value="ECO:0007669"/>
    <property type="project" value="UniProtKB-KW"/>
</dbReference>
<accession>A0ABV1N8R2</accession>
<dbReference type="Proteomes" id="UP001472978">
    <property type="component" value="Unassembled WGS sequence"/>
</dbReference>
<dbReference type="Gene3D" id="3.20.20.30">
    <property type="entry name" value="Luciferase-like domain"/>
    <property type="match status" value="1"/>
</dbReference>
<dbReference type="PANTHER" id="PTHR43244">
    <property type="match status" value="1"/>
</dbReference>
<dbReference type="InterPro" id="IPR011251">
    <property type="entry name" value="Luciferase-like_dom"/>
</dbReference>
<dbReference type="NCBIfam" id="TIGR03617">
    <property type="entry name" value="F420_MSMEG_2256"/>
    <property type="match status" value="1"/>
</dbReference>
<dbReference type="InterPro" id="IPR050564">
    <property type="entry name" value="F420-G6PD/mer"/>
</dbReference>
<dbReference type="CDD" id="cd01097">
    <property type="entry name" value="Tetrahydromethanopterin_reductase"/>
    <property type="match status" value="1"/>
</dbReference>
<evidence type="ECO:0000313" key="2">
    <source>
        <dbReference type="EMBL" id="MEQ6889116.1"/>
    </source>
</evidence>
<dbReference type="InterPro" id="IPR019919">
    <property type="entry name" value="Lucif-like_OxRdtase_MSMEG_2256"/>
</dbReference>
<dbReference type="InterPro" id="IPR036661">
    <property type="entry name" value="Luciferase-like_sf"/>
</dbReference>
<evidence type="ECO:0000313" key="3">
    <source>
        <dbReference type="Proteomes" id="UP001472978"/>
    </source>
</evidence>
<gene>
    <name evidence="2" type="ORF">ABE957_10570</name>
</gene>
<reference evidence="2 3" key="1">
    <citation type="submission" date="2024-05" db="EMBL/GenBank/DDBJ databases">
        <title>Halomonas sp. CS7 16S ribosomal RNA gene Genome sequencing and assembly.</title>
        <authorList>
            <person name="Yook S."/>
        </authorList>
    </citation>
    <scope>NUCLEOTIDE SEQUENCE [LARGE SCALE GENOMIC DNA]</scope>
    <source>
        <strain evidence="2 3">CS7</strain>
    </source>
</reference>
<dbReference type="EC" id="1.-.-.-" evidence="2"/>
<dbReference type="EMBL" id="JBEGCI010000008">
    <property type="protein sequence ID" value="MEQ6889116.1"/>
    <property type="molecule type" value="Genomic_DNA"/>
</dbReference>
<protein>
    <submittedName>
        <fullName evidence="2">TIGR03617 family F420-dependent LLM class oxidoreductase</fullName>
        <ecNumber evidence="2">1.-.-.-</ecNumber>
    </submittedName>
</protein>
<evidence type="ECO:0000259" key="1">
    <source>
        <dbReference type="Pfam" id="PF00296"/>
    </source>
</evidence>
<dbReference type="RefSeq" id="WP_349758648.1">
    <property type="nucleotide sequence ID" value="NZ_JBEGCI010000008.1"/>
</dbReference>